<evidence type="ECO:0000259" key="4">
    <source>
        <dbReference type="Pfam" id="PF24866"/>
    </source>
</evidence>
<evidence type="ECO:0000313" key="5">
    <source>
        <dbReference type="EMBL" id="KAF4634850.1"/>
    </source>
</evidence>
<evidence type="ECO:0000256" key="1">
    <source>
        <dbReference type="SAM" id="MobiDB-lite"/>
    </source>
</evidence>
<proteinExistence type="predicted"/>
<keyword evidence="2" id="KW-0472">Membrane</keyword>
<organism evidence="5 6">
    <name type="scientific">Cudoniella acicularis</name>
    <dbReference type="NCBI Taxonomy" id="354080"/>
    <lineage>
        <taxon>Eukaryota</taxon>
        <taxon>Fungi</taxon>
        <taxon>Dikarya</taxon>
        <taxon>Ascomycota</taxon>
        <taxon>Pezizomycotina</taxon>
        <taxon>Leotiomycetes</taxon>
        <taxon>Helotiales</taxon>
        <taxon>Tricladiaceae</taxon>
        <taxon>Cudoniella</taxon>
    </lineage>
</organism>
<reference evidence="5 6" key="1">
    <citation type="submission" date="2020-03" db="EMBL/GenBank/DDBJ databases">
        <title>Draft Genome Sequence of Cudoniella acicularis.</title>
        <authorList>
            <person name="Buettner E."/>
            <person name="Kellner H."/>
        </authorList>
    </citation>
    <scope>NUCLEOTIDE SEQUENCE [LARGE SCALE GENOMIC DNA]</scope>
    <source>
        <strain evidence="5 6">DSM 108380</strain>
    </source>
</reference>
<evidence type="ECO:0000256" key="3">
    <source>
        <dbReference type="SAM" id="SignalP"/>
    </source>
</evidence>
<evidence type="ECO:0000256" key="2">
    <source>
        <dbReference type="SAM" id="Phobius"/>
    </source>
</evidence>
<dbReference type="AlphaFoldDB" id="A0A8H4RRR2"/>
<dbReference type="InterPro" id="IPR056634">
    <property type="entry name" value="DUF7732"/>
</dbReference>
<gene>
    <name evidence="5" type="ORF">G7Y89_g3260</name>
</gene>
<feature type="compositionally biased region" description="Low complexity" evidence="1">
    <location>
        <begin position="69"/>
        <end position="115"/>
    </location>
</feature>
<name>A0A8H4RRR2_9HELO</name>
<feature type="region of interest" description="Disordered" evidence="1">
    <location>
        <begin position="38"/>
        <end position="120"/>
    </location>
</feature>
<dbReference type="Pfam" id="PF24866">
    <property type="entry name" value="DUF7732"/>
    <property type="match status" value="2"/>
</dbReference>
<feature type="domain" description="DUF7732" evidence="4">
    <location>
        <begin position="124"/>
        <end position="187"/>
    </location>
</feature>
<feature type="signal peptide" evidence="3">
    <location>
        <begin position="1"/>
        <end position="29"/>
    </location>
</feature>
<dbReference type="EMBL" id="JAAMPI010000156">
    <property type="protein sequence ID" value="KAF4634850.1"/>
    <property type="molecule type" value="Genomic_DNA"/>
</dbReference>
<keyword evidence="6" id="KW-1185">Reference proteome</keyword>
<dbReference type="PANTHER" id="PTHR42091">
    <property type="entry name" value="CONSERVED GLYCINE-RICH PROTEIN (AFU_ORTHOLOGUE AFUA_7G02440)"/>
    <property type="match status" value="1"/>
</dbReference>
<sequence length="321" mass="32415">MKLTLSNSLAALLLVFGVLVLSLPQPISGDIQLLSRDEAEARDFPDRSELWKRKGGGGGGGKGGGGSSSSGSSSSSSAGKGGSSSSSSSSSSGSSASRGSSSSSVGGQTRTGSGVTPNYGGGRYYGGGATVPYSAGARSPLGIPAVFLGASLLAFYPGLWLYGAYSYPYTHPYTFHNRTARANATATTTSTSATATPTATNAARSLRLDCRQSDTEGVNQTKPVTCLCAVYAECGCDDSGNSTFLDSLIGDGTYANLNHTLVTVADVNGTSTIIINGTLPNGTTASGGTEDAYSAATRSIVNSSGYWVMIALVLSTVFLTQ</sequence>
<keyword evidence="2" id="KW-1133">Transmembrane helix</keyword>
<dbReference type="OrthoDB" id="5425547at2759"/>
<feature type="compositionally biased region" description="Basic and acidic residues" evidence="1">
    <location>
        <begin position="38"/>
        <end position="52"/>
    </location>
</feature>
<feature type="chain" id="PRO_5034394305" description="DUF7732 domain-containing protein" evidence="3">
    <location>
        <begin position="30"/>
        <end position="321"/>
    </location>
</feature>
<feature type="transmembrane region" description="Helical" evidence="2">
    <location>
        <begin position="304"/>
        <end position="320"/>
    </location>
</feature>
<protein>
    <recommendedName>
        <fullName evidence="4">DUF7732 domain-containing protein</fullName>
    </recommendedName>
</protein>
<keyword evidence="3" id="KW-0732">Signal</keyword>
<feature type="compositionally biased region" description="Gly residues" evidence="1">
    <location>
        <begin position="56"/>
        <end position="68"/>
    </location>
</feature>
<dbReference type="Proteomes" id="UP000566819">
    <property type="component" value="Unassembled WGS sequence"/>
</dbReference>
<comment type="caution">
    <text evidence="5">The sequence shown here is derived from an EMBL/GenBank/DDBJ whole genome shotgun (WGS) entry which is preliminary data.</text>
</comment>
<evidence type="ECO:0000313" key="6">
    <source>
        <dbReference type="Proteomes" id="UP000566819"/>
    </source>
</evidence>
<accession>A0A8H4RRR2</accession>
<feature type="domain" description="DUF7732" evidence="4">
    <location>
        <begin position="214"/>
        <end position="283"/>
    </location>
</feature>
<keyword evidence="2" id="KW-0812">Transmembrane</keyword>
<dbReference type="PANTHER" id="PTHR42091:SF1">
    <property type="entry name" value="CONSERVED GLYCINE-RICH PROTEIN (AFU_ORTHOLOGUE AFUA_7G02440)"/>
    <property type="match status" value="1"/>
</dbReference>